<reference evidence="2 3" key="1">
    <citation type="journal article" date="2021" name="Commun. Biol.">
        <title>The genome of Shorea leprosula (Dipterocarpaceae) highlights the ecological relevance of drought in aseasonal tropical rainforests.</title>
        <authorList>
            <person name="Ng K.K.S."/>
            <person name="Kobayashi M.J."/>
            <person name="Fawcett J.A."/>
            <person name="Hatakeyama M."/>
            <person name="Paape T."/>
            <person name="Ng C.H."/>
            <person name="Ang C.C."/>
            <person name="Tnah L.H."/>
            <person name="Lee C.T."/>
            <person name="Nishiyama T."/>
            <person name="Sese J."/>
            <person name="O'Brien M.J."/>
            <person name="Copetti D."/>
            <person name="Mohd Noor M.I."/>
            <person name="Ong R.C."/>
            <person name="Putra M."/>
            <person name="Sireger I.Z."/>
            <person name="Indrioko S."/>
            <person name="Kosugi Y."/>
            <person name="Izuno A."/>
            <person name="Isagi Y."/>
            <person name="Lee S.L."/>
            <person name="Shimizu K.K."/>
        </authorList>
    </citation>
    <scope>NUCLEOTIDE SEQUENCE [LARGE SCALE GENOMIC DNA]</scope>
    <source>
        <strain evidence="2">214</strain>
    </source>
</reference>
<accession>A0AAV5M9Y8</accession>
<dbReference type="Proteomes" id="UP001054252">
    <property type="component" value="Unassembled WGS sequence"/>
</dbReference>
<comment type="caution">
    <text evidence="2">The sequence shown here is derived from an EMBL/GenBank/DDBJ whole genome shotgun (WGS) entry which is preliminary data.</text>
</comment>
<feature type="compositionally biased region" description="Basic and acidic residues" evidence="1">
    <location>
        <begin position="9"/>
        <end position="23"/>
    </location>
</feature>
<dbReference type="AlphaFoldDB" id="A0AAV5M9Y8"/>
<feature type="compositionally biased region" description="Basic residues" evidence="1">
    <location>
        <begin position="24"/>
        <end position="34"/>
    </location>
</feature>
<feature type="compositionally biased region" description="Basic and acidic residues" evidence="1">
    <location>
        <begin position="35"/>
        <end position="156"/>
    </location>
</feature>
<sequence length="434" mass="52222">MEDSKHKPRKEDSERKDSDSKGTHRERREKHRDRDRRDRETRPSDKDKSSDSDERYDRDRERERDKEKHRDKRDCDDERERVRDRKRDREDREKDKEKDRERAREKRERDREERERERERRERDREREGEKRERDRKLRDEVDQAQKKKRKMEEEVRGNEVVEFVPHPAPIELDSDLRETEVPTSGKVMLMWQTVTWVIVLAKEFLELVKDRNSLQKKRDELLKKNSEMRRELDIVVPAVTSLQEERDTLKTILSFEENDAQEEKITRMRESEVEMKKNVQLLIHNGMDEHIGNFINSSTFDNIINLYRLPTAILAFIDCKKKVKTEYLEVDITKITFGEQEKGVEENDESLSADFRPQVKLRWDHDDEGCAVFPPNFDFEFVAIKEEEGEAEWVEFEKSQSSPPVKVHPVPSEEEQPPLLVEQEPPQPPPPAE</sequence>
<keyword evidence="3" id="KW-1185">Reference proteome</keyword>
<name>A0AAV5M9Y8_9ROSI</name>
<evidence type="ECO:0000313" key="3">
    <source>
        <dbReference type="Proteomes" id="UP001054252"/>
    </source>
</evidence>
<feature type="region of interest" description="Disordered" evidence="1">
    <location>
        <begin position="1"/>
        <end position="156"/>
    </location>
</feature>
<feature type="region of interest" description="Disordered" evidence="1">
    <location>
        <begin position="393"/>
        <end position="434"/>
    </location>
</feature>
<evidence type="ECO:0000313" key="2">
    <source>
        <dbReference type="EMBL" id="GKV46621.1"/>
    </source>
</evidence>
<protein>
    <submittedName>
        <fullName evidence="2">Uncharacterized protein</fullName>
    </submittedName>
</protein>
<dbReference type="EMBL" id="BPVZ01000212">
    <property type="protein sequence ID" value="GKV46621.1"/>
    <property type="molecule type" value="Genomic_DNA"/>
</dbReference>
<organism evidence="2 3">
    <name type="scientific">Rubroshorea leprosula</name>
    <dbReference type="NCBI Taxonomy" id="152421"/>
    <lineage>
        <taxon>Eukaryota</taxon>
        <taxon>Viridiplantae</taxon>
        <taxon>Streptophyta</taxon>
        <taxon>Embryophyta</taxon>
        <taxon>Tracheophyta</taxon>
        <taxon>Spermatophyta</taxon>
        <taxon>Magnoliopsida</taxon>
        <taxon>eudicotyledons</taxon>
        <taxon>Gunneridae</taxon>
        <taxon>Pentapetalae</taxon>
        <taxon>rosids</taxon>
        <taxon>malvids</taxon>
        <taxon>Malvales</taxon>
        <taxon>Dipterocarpaceae</taxon>
        <taxon>Rubroshorea</taxon>
    </lineage>
</organism>
<feature type="compositionally biased region" description="Low complexity" evidence="1">
    <location>
        <begin position="402"/>
        <end position="411"/>
    </location>
</feature>
<gene>
    <name evidence="2" type="ORF">SLEP1_g53595</name>
</gene>
<proteinExistence type="predicted"/>
<evidence type="ECO:0000256" key="1">
    <source>
        <dbReference type="SAM" id="MobiDB-lite"/>
    </source>
</evidence>